<evidence type="ECO:0000313" key="1">
    <source>
        <dbReference type="EMBL" id="KRX38696.1"/>
    </source>
</evidence>
<accession>A0A0V0TI39</accession>
<evidence type="ECO:0000313" key="2">
    <source>
        <dbReference type="Proteomes" id="UP000055048"/>
    </source>
</evidence>
<keyword evidence="2" id="KW-1185">Reference proteome</keyword>
<organism evidence="1 2">
    <name type="scientific">Trichinella murrelli</name>
    <dbReference type="NCBI Taxonomy" id="144512"/>
    <lineage>
        <taxon>Eukaryota</taxon>
        <taxon>Metazoa</taxon>
        <taxon>Ecdysozoa</taxon>
        <taxon>Nematoda</taxon>
        <taxon>Enoplea</taxon>
        <taxon>Dorylaimia</taxon>
        <taxon>Trichinellida</taxon>
        <taxon>Trichinellidae</taxon>
        <taxon>Trichinella</taxon>
    </lineage>
</organism>
<protein>
    <submittedName>
        <fullName evidence="1">Uncharacterized protein</fullName>
    </submittedName>
</protein>
<dbReference type="EMBL" id="JYDJ01000258">
    <property type="protein sequence ID" value="KRX38696.1"/>
    <property type="molecule type" value="Genomic_DNA"/>
</dbReference>
<reference evidence="1 2" key="1">
    <citation type="submission" date="2015-01" db="EMBL/GenBank/DDBJ databases">
        <title>Evolution of Trichinella species and genotypes.</title>
        <authorList>
            <person name="Korhonen P.K."/>
            <person name="Edoardo P."/>
            <person name="Giuseppe L.R."/>
            <person name="Gasser R.B."/>
        </authorList>
    </citation>
    <scope>NUCLEOTIDE SEQUENCE [LARGE SCALE GENOMIC DNA]</scope>
    <source>
        <strain evidence="1">ISS417</strain>
    </source>
</reference>
<dbReference type="Proteomes" id="UP000055048">
    <property type="component" value="Unassembled WGS sequence"/>
</dbReference>
<name>A0A0V0TI39_9BILA</name>
<proteinExistence type="predicted"/>
<comment type="caution">
    <text evidence="1">The sequence shown here is derived from an EMBL/GenBank/DDBJ whole genome shotgun (WGS) entry which is preliminary data.</text>
</comment>
<gene>
    <name evidence="1" type="ORF">T05_396</name>
</gene>
<sequence>MKNCDLIYISHHSHSSDLNKMPMSLSLAANKIMQGCSPNGALQESKLINQRHLDELSQAPELIILKLILLWSIHSKFYELLKAVRMFFNQCTKGNIHIMQTEEKQYCSRDILDFSTTEHVYRFLKASTKLMRT</sequence>
<dbReference type="AlphaFoldDB" id="A0A0V0TI39"/>